<dbReference type="FunFam" id="3.30.540.10:FF:000003">
    <property type="entry name" value="Inositol-1-monophosphatase"/>
    <property type="match status" value="1"/>
</dbReference>
<dbReference type="GO" id="GO:0007165">
    <property type="term" value="P:signal transduction"/>
    <property type="evidence" value="ECO:0007669"/>
    <property type="project" value="TreeGrafter"/>
</dbReference>
<dbReference type="Pfam" id="PF00459">
    <property type="entry name" value="Inositol_P"/>
    <property type="match status" value="1"/>
</dbReference>
<keyword evidence="5" id="KW-0378">Hydrolase</keyword>
<dbReference type="STRING" id="1464123.SAMN05444126_1023"/>
<dbReference type="GO" id="GO:0046854">
    <property type="term" value="P:phosphatidylinositol phosphate biosynthetic process"/>
    <property type="evidence" value="ECO:0007669"/>
    <property type="project" value="InterPro"/>
</dbReference>
<dbReference type="AlphaFoldDB" id="A0A1H9PR33"/>
<keyword evidence="4 7" id="KW-0479">Metal-binding</keyword>
<evidence type="ECO:0000256" key="4">
    <source>
        <dbReference type="ARBA" id="ARBA00022723"/>
    </source>
</evidence>
<dbReference type="InterPro" id="IPR020550">
    <property type="entry name" value="Inositol_monophosphatase_CS"/>
</dbReference>
<feature type="binding site" evidence="7">
    <location>
        <position position="91"/>
    </location>
    <ligand>
        <name>Mg(2+)</name>
        <dbReference type="ChEBI" id="CHEBI:18420"/>
        <label>1</label>
        <note>catalytic</note>
    </ligand>
</feature>
<evidence type="ECO:0000256" key="6">
    <source>
        <dbReference type="ARBA" id="ARBA00022842"/>
    </source>
</evidence>
<evidence type="ECO:0000313" key="9">
    <source>
        <dbReference type="Proteomes" id="UP000199318"/>
    </source>
</evidence>
<dbReference type="RefSeq" id="WP_245729686.1">
    <property type="nucleotide sequence ID" value="NZ_FOGV01000002.1"/>
</dbReference>
<evidence type="ECO:0000256" key="5">
    <source>
        <dbReference type="ARBA" id="ARBA00022801"/>
    </source>
</evidence>
<evidence type="ECO:0000313" key="8">
    <source>
        <dbReference type="EMBL" id="SER50588.1"/>
    </source>
</evidence>
<dbReference type="GO" id="GO:0006020">
    <property type="term" value="P:inositol metabolic process"/>
    <property type="evidence" value="ECO:0007669"/>
    <property type="project" value="TreeGrafter"/>
</dbReference>
<dbReference type="Gene3D" id="3.30.540.10">
    <property type="entry name" value="Fructose-1,6-Bisphosphatase, subunit A, domain 1"/>
    <property type="match status" value="1"/>
</dbReference>
<dbReference type="GO" id="GO:0008934">
    <property type="term" value="F:inositol monophosphate 1-phosphatase activity"/>
    <property type="evidence" value="ECO:0007669"/>
    <property type="project" value="TreeGrafter"/>
</dbReference>
<dbReference type="PROSITE" id="PS00630">
    <property type="entry name" value="IMP_2"/>
    <property type="match status" value="1"/>
</dbReference>
<dbReference type="EMBL" id="FOGV01000002">
    <property type="protein sequence ID" value="SER50588.1"/>
    <property type="molecule type" value="Genomic_DNA"/>
</dbReference>
<accession>A0A1H9PR33</accession>
<feature type="binding site" evidence="7">
    <location>
        <position position="93"/>
    </location>
    <ligand>
        <name>Mg(2+)</name>
        <dbReference type="ChEBI" id="CHEBI:18420"/>
        <label>2</label>
    </ligand>
</feature>
<gene>
    <name evidence="8" type="ORF">SAMN05444126_1023</name>
</gene>
<evidence type="ECO:0000256" key="1">
    <source>
        <dbReference type="ARBA" id="ARBA00001033"/>
    </source>
</evidence>
<dbReference type="CDD" id="cd01637">
    <property type="entry name" value="IMPase_like"/>
    <property type="match status" value="1"/>
</dbReference>
<feature type="binding site" evidence="7">
    <location>
        <position position="213"/>
    </location>
    <ligand>
        <name>Mg(2+)</name>
        <dbReference type="ChEBI" id="CHEBI:18420"/>
        <label>1</label>
        <note>catalytic</note>
    </ligand>
</feature>
<dbReference type="PROSITE" id="PS00629">
    <property type="entry name" value="IMP_1"/>
    <property type="match status" value="1"/>
</dbReference>
<feature type="binding site" evidence="7">
    <location>
        <position position="73"/>
    </location>
    <ligand>
        <name>Mg(2+)</name>
        <dbReference type="ChEBI" id="CHEBI:18420"/>
        <label>1</label>
        <note>catalytic</note>
    </ligand>
</feature>
<feature type="binding site" evidence="7">
    <location>
        <position position="94"/>
    </location>
    <ligand>
        <name>Mg(2+)</name>
        <dbReference type="ChEBI" id="CHEBI:18420"/>
        <label>1</label>
        <note>catalytic</note>
    </ligand>
</feature>
<reference evidence="9" key="1">
    <citation type="submission" date="2016-10" db="EMBL/GenBank/DDBJ databases">
        <authorList>
            <person name="de Groot N.N."/>
        </authorList>
    </citation>
    <scope>NUCLEOTIDE SEQUENCE [LARGE SCALE GENOMIC DNA]</scope>
    <source>
        <strain evidence="9">10nlg</strain>
    </source>
</reference>
<protein>
    <recommendedName>
        <fullName evidence="3">inositol-phosphate phosphatase</fullName>
        <ecNumber evidence="3">3.1.3.25</ecNumber>
    </recommendedName>
</protein>
<comment type="catalytic activity">
    <reaction evidence="1">
        <text>a myo-inositol phosphate + H2O = myo-inositol + phosphate</text>
        <dbReference type="Rhea" id="RHEA:24056"/>
        <dbReference type="ChEBI" id="CHEBI:15377"/>
        <dbReference type="ChEBI" id="CHEBI:17268"/>
        <dbReference type="ChEBI" id="CHEBI:43474"/>
        <dbReference type="ChEBI" id="CHEBI:84139"/>
        <dbReference type="EC" id="3.1.3.25"/>
    </reaction>
</comment>
<proteinExistence type="predicted"/>
<dbReference type="GO" id="GO:0046872">
    <property type="term" value="F:metal ion binding"/>
    <property type="evidence" value="ECO:0007669"/>
    <property type="project" value="UniProtKB-KW"/>
</dbReference>
<dbReference type="InterPro" id="IPR020583">
    <property type="entry name" value="Inositol_monoP_metal-BS"/>
</dbReference>
<dbReference type="InterPro" id="IPR000760">
    <property type="entry name" value="Inositol_monophosphatase-like"/>
</dbReference>
<keyword evidence="6 7" id="KW-0460">Magnesium</keyword>
<dbReference type="Gene3D" id="3.40.190.80">
    <property type="match status" value="1"/>
</dbReference>
<dbReference type="PANTHER" id="PTHR20854">
    <property type="entry name" value="INOSITOL MONOPHOSPHATASE"/>
    <property type="match status" value="1"/>
</dbReference>
<comment type="caution">
    <text evidence="8">The sequence shown here is derived from an EMBL/GenBank/DDBJ whole genome shotgun (WGS) entry which is preliminary data.</text>
</comment>
<dbReference type="EC" id="3.1.3.25" evidence="3"/>
<organism evidence="8 9">
    <name type="scientific">Salisediminibacterium halotolerans</name>
    <dbReference type="NCBI Taxonomy" id="517425"/>
    <lineage>
        <taxon>Bacteria</taxon>
        <taxon>Bacillati</taxon>
        <taxon>Bacillota</taxon>
        <taxon>Bacilli</taxon>
        <taxon>Bacillales</taxon>
        <taxon>Bacillaceae</taxon>
        <taxon>Salisediminibacterium</taxon>
    </lineage>
</organism>
<evidence type="ECO:0000256" key="7">
    <source>
        <dbReference type="PIRSR" id="PIRSR600760-2"/>
    </source>
</evidence>
<keyword evidence="9" id="KW-1185">Reference proteome</keyword>
<sequence>MIESSINMNEIKEIAESWTYEAAAKIKREMNESYSVDTKADEHDLVTEVDKSIETFFADKIAKQYPGHRLMGEEGSFKDIHDLNGVVWILDPIDGTVNFVHQRTGFAISIGVYQNGEPLVGIVYDVIQDEMFSSVKGQGAFLNGVRLADLYESRLDRSLISFNSGWVLQDRRLEALIEQARGMRSYGAAALEIAYVACGRLDAYISFNLAPWDIAGGCAILREVGGVASDYEGKELSFMGKGTFLAANPGVYKEILHTVHTS</sequence>
<evidence type="ECO:0000256" key="2">
    <source>
        <dbReference type="ARBA" id="ARBA00001946"/>
    </source>
</evidence>
<dbReference type="PANTHER" id="PTHR20854:SF4">
    <property type="entry name" value="INOSITOL-1-MONOPHOSPHATASE-RELATED"/>
    <property type="match status" value="1"/>
</dbReference>
<name>A0A1H9PR33_9BACI</name>
<dbReference type="PRINTS" id="PR00377">
    <property type="entry name" value="IMPHPHTASES"/>
</dbReference>
<comment type="cofactor">
    <cofactor evidence="2 7">
        <name>Mg(2+)</name>
        <dbReference type="ChEBI" id="CHEBI:18420"/>
    </cofactor>
</comment>
<dbReference type="SUPFAM" id="SSF56655">
    <property type="entry name" value="Carbohydrate phosphatase"/>
    <property type="match status" value="1"/>
</dbReference>
<evidence type="ECO:0000256" key="3">
    <source>
        <dbReference type="ARBA" id="ARBA00013106"/>
    </source>
</evidence>
<dbReference type="Proteomes" id="UP000199318">
    <property type="component" value="Unassembled WGS sequence"/>
</dbReference>